<dbReference type="Proteomes" id="UP000244496">
    <property type="component" value="Chromosome"/>
</dbReference>
<reference evidence="2 3" key="1">
    <citation type="submission" date="2018-04" db="EMBL/GenBank/DDBJ databases">
        <title>Genome sequencing of Gemmobacter.</title>
        <authorList>
            <person name="Yi H."/>
            <person name="Baek M.-G."/>
        </authorList>
    </citation>
    <scope>NUCLEOTIDE SEQUENCE [LARGE SCALE GENOMIC DNA]</scope>
    <source>
        <strain evidence="2 3">HYN0069</strain>
    </source>
</reference>
<dbReference type="KEGG" id="geh:HYN69_09905"/>
<dbReference type="InterPro" id="IPR001543">
    <property type="entry name" value="FliN-like_C"/>
</dbReference>
<keyword evidence="2" id="KW-0966">Cell projection</keyword>
<keyword evidence="2" id="KW-0282">Flagellum</keyword>
<keyword evidence="2" id="KW-0969">Cilium</keyword>
<sequence length="295" mass="30714">MDVLRRKMGQVGGACGGEGVIGADRAWRLALARAARDEIGLALDVTGLRDGRASLAELVEMPAERSLIAVLDAAGGDALGLVALDPAVLAGLVGMLATGRISAGDGPRRPTRTDAAMVAPMLDGALAGLAVELHGQEAAPWAEGWRYASFLDEARPLALLLDETEYRVLRAEVSLMRGAATGEVLLALPAARSRPAVVQQAEIAAGQAEAFHAAFVRQVEAVACRIEAELARCQMPLARVMALGVGDVLPLGDATVSRLSLRGIDGQVVAEGKLGQMRGQRAVRLAQPQELRLAG</sequence>
<dbReference type="SUPFAM" id="SSF101801">
    <property type="entry name" value="Surface presentation of antigens (SPOA)"/>
    <property type="match status" value="1"/>
</dbReference>
<dbReference type="RefSeq" id="WP_108435597.1">
    <property type="nucleotide sequence ID" value="NZ_CP028918.1"/>
</dbReference>
<accession>A0A2S0ULT9</accession>
<dbReference type="InterPro" id="IPR036429">
    <property type="entry name" value="SpoA-like_sf"/>
</dbReference>
<proteinExistence type="predicted"/>
<organism evidence="2 3">
    <name type="scientific">Paragemmobacter aquarius</name>
    <dbReference type="NCBI Taxonomy" id="2169400"/>
    <lineage>
        <taxon>Bacteria</taxon>
        <taxon>Pseudomonadati</taxon>
        <taxon>Pseudomonadota</taxon>
        <taxon>Alphaproteobacteria</taxon>
        <taxon>Rhodobacterales</taxon>
        <taxon>Paracoccaceae</taxon>
        <taxon>Paragemmobacter</taxon>
    </lineage>
</organism>
<dbReference type="Pfam" id="PF01052">
    <property type="entry name" value="FliMN_C"/>
    <property type="match status" value="1"/>
</dbReference>
<gene>
    <name evidence="2" type="ORF">HYN69_09905</name>
</gene>
<dbReference type="AlphaFoldDB" id="A0A2S0ULT9"/>
<keyword evidence="3" id="KW-1185">Reference proteome</keyword>
<dbReference type="Gene3D" id="2.30.330.10">
    <property type="entry name" value="SpoA-like"/>
    <property type="match status" value="1"/>
</dbReference>
<dbReference type="EMBL" id="CP028918">
    <property type="protein sequence ID" value="AWB48778.1"/>
    <property type="molecule type" value="Genomic_DNA"/>
</dbReference>
<protein>
    <submittedName>
        <fullName evidence="2">Flagellar switch protein FliM</fullName>
    </submittedName>
</protein>
<dbReference type="OrthoDB" id="7824563at2"/>
<evidence type="ECO:0000313" key="2">
    <source>
        <dbReference type="EMBL" id="AWB48778.1"/>
    </source>
</evidence>
<evidence type="ECO:0000313" key="3">
    <source>
        <dbReference type="Proteomes" id="UP000244496"/>
    </source>
</evidence>
<feature type="domain" description="Flagellar motor switch protein FliN-like C-terminal" evidence="1">
    <location>
        <begin position="218"/>
        <end position="287"/>
    </location>
</feature>
<name>A0A2S0ULT9_9RHOB</name>
<evidence type="ECO:0000259" key="1">
    <source>
        <dbReference type="Pfam" id="PF01052"/>
    </source>
</evidence>